<dbReference type="Proteomes" id="UP000005239">
    <property type="component" value="Unassembled WGS sequence"/>
</dbReference>
<evidence type="ECO:0000313" key="2">
    <source>
        <dbReference type="EnsemblMetazoa" id="PPA30175.1"/>
    </source>
</evidence>
<evidence type="ECO:0000256" key="1">
    <source>
        <dbReference type="SAM" id="MobiDB-lite"/>
    </source>
</evidence>
<evidence type="ECO:0000313" key="3">
    <source>
        <dbReference type="Proteomes" id="UP000005239"/>
    </source>
</evidence>
<proteinExistence type="predicted"/>
<reference evidence="3" key="1">
    <citation type="journal article" date="2008" name="Nat. Genet.">
        <title>The Pristionchus pacificus genome provides a unique perspective on nematode lifestyle and parasitism.</title>
        <authorList>
            <person name="Dieterich C."/>
            <person name="Clifton S.W."/>
            <person name="Schuster L.N."/>
            <person name="Chinwalla A."/>
            <person name="Delehaunty K."/>
            <person name="Dinkelacker I."/>
            <person name="Fulton L."/>
            <person name="Fulton R."/>
            <person name="Godfrey J."/>
            <person name="Minx P."/>
            <person name="Mitreva M."/>
            <person name="Roeseler W."/>
            <person name="Tian H."/>
            <person name="Witte H."/>
            <person name="Yang S.P."/>
            <person name="Wilson R.K."/>
            <person name="Sommer R.J."/>
        </authorList>
    </citation>
    <scope>NUCLEOTIDE SEQUENCE [LARGE SCALE GENOMIC DNA]</scope>
    <source>
        <strain evidence="3">PS312</strain>
    </source>
</reference>
<feature type="region of interest" description="Disordered" evidence="1">
    <location>
        <begin position="40"/>
        <end position="108"/>
    </location>
</feature>
<feature type="compositionally biased region" description="Polar residues" evidence="1">
    <location>
        <begin position="40"/>
        <end position="51"/>
    </location>
</feature>
<feature type="compositionally biased region" description="Basic and acidic residues" evidence="1">
    <location>
        <begin position="84"/>
        <end position="93"/>
    </location>
</feature>
<accession>A0A2A6BXX1</accession>
<accession>A0A8R1YIG7</accession>
<sequence>MHVISMDGTIDEEQRGIWMLTTRCLMGTLDAECINDTNRPSSEATHFTRSTGGLGERCRFLGADQDGVDGFPPSSPSLSSTPPIEEKPREERLMGSARTGRLSVMLQE</sequence>
<organism evidence="2 3">
    <name type="scientific">Pristionchus pacificus</name>
    <name type="common">Parasitic nematode worm</name>
    <dbReference type="NCBI Taxonomy" id="54126"/>
    <lineage>
        <taxon>Eukaryota</taxon>
        <taxon>Metazoa</taxon>
        <taxon>Ecdysozoa</taxon>
        <taxon>Nematoda</taxon>
        <taxon>Chromadorea</taxon>
        <taxon>Rhabditida</taxon>
        <taxon>Rhabditina</taxon>
        <taxon>Diplogasteromorpha</taxon>
        <taxon>Diplogasteroidea</taxon>
        <taxon>Neodiplogasteridae</taxon>
        <taxon>Pristionchus</taxon>
    </lineage>
</organism>
<gene>
    <name evidence="2" type="primary">WBGene00203043</name>
</gene>
<dbReference type="AlphaFoldDB" id="A0A2A6BXX1"/>
<name>A0A2A6BXX1_PRIPA</name>
<reference evidence="2" key="2">
    <citation type="submission" date="2022-06" db="UniProtKB">
        <authorList>
            <consortium name="EnsemblMetazoa"/>
        </authorList>
    </citation>
    <scope>IDENTIFICATION</scope>
    <source>
        <strain evidence="2">PS312</strain>
    </source>
</reference>
<protein>
    <submittedName>
        <fullName evidence="2">Uncharacterized protein</fullName>
    </submittedName>
</protein>
<keyword evidence="3" id="KW-1185">Reference proteome</keyword>
<dbReference type="EnsemblMetazoa" id="PPA30175.1">
    <property type="protein sequence ID" value="PPA30175.1"/>
    <property type="gene ID" value="WBGene00203043"/>
</dbReference>